<evidence type="ECO:0000313" key="2">
    <source>
        <dbReference type="Proteomes" id="UP000306912"/>
    </source>
</evidence>
<organism evidence="1 2">
    <name type="scientific">Culicoidibacter larvae</name>
    <dbReference type="NCBI Taxonomy" id="2579976"/>
    <lineage>
        <taxon>Bacteria</taxon>
        <taxon>Bacillati</taxon>
        <taxon>Bacillota</taxon>
        <taxon>Culicoidibacteria</taxon>
        <taxon>Culicoidibacterales</taxon>
        <taxon>Culicoidibacteraceae</taxon>
        <taxon>Culicoidibacter</taxon>
    </lineage>
</organism>
<accession>A0A5R8Q984</accession>
<dbReference type="RefSeq" id="WP_138192530.1">
    <property type="nucleotide sequence ID" value="NZ_VBWP01000015.1"/>
</dbReference>
<name>A0A5R8Q984_9FIRM</name>
<keyword evidence="2" id="KW-1185">Reference proteome</keyword>
<reference evidence="1 2" key="1">
    <citation type="submission" date="2019-05" db="EMBL/GenBank/DDBJ databases">
        <title>Culicoidintestinum kansasii gen. nov., sp. nov. from the gastrointestinal tract of the biting midge, Culicoides sonorensis.</title>
        <authorList>
            <person name="Neupane S."/>
            <person name="Ghosh A."/>
            <person name="Gunther S."/>
            <person name="Martin K."/>
            <person name="Zurek L."/>
        </authorList>
    </citation>
    <scope>NUCLEOTIDE SEQUENCE [LARGE SCALE GENOMIC DNA]</scope>
    <source>
        <strain evidence="1 2">CS-1</strain>
    </source>
</reference>
<evidence type="ECO:0000313" key="1">
    <source>
        <dbReference type="EMBL" id="TLG71168.1"/>
    </source>
</evidence>
<sequence>MSDISIRTQRLKFTHEEYQALGQYQSATQVTELVVWMAAISKRLPEGMTLQEFLLTALEQIEQANEPSIAKPSNQVEPHITEPAVADEYAIFKIPQEEF</sequence>
<dbReference type="EMBL" id="VBWP01000015">
    <property type="protein sequence ID" value="TLG71168.1"/>
    <property type="molecule type" value="Genomic_DNA"/>
</dbReference>
<proteinExistence type="predicted"/>
<gene>
    <name evidence="1" type="ORF">FEZ08_11480</name>
</gene>
<dbReference type="InParanoid" id="A0A5R8Q984"/>
<dbReference type="AlphaFoldDB" id="A0A5R8Q984"/>
<dbReference type="Proteomes" id="UP000306912">
    <property type="component" value="Unassembled WGS sequence"/>
</dbReference>
<protein>
    <submittedName>
        <fullName evidence="1">Uncharacterized protein</fullName>
    </submittedName>
</protein>
<comment type="caution">
    <text evidence="1">The sequence shown here is derived from an EMBL/GenBank/DDBJ whole genome shotgun (WGS) entry which is preliminary data.</text>
</comment>